<dbReference type="EMBL" id="BAABME010001240">
    <property type="protein sequence ID" value="GAA0148452.1"/>
    <property type="molecule type" value="Genomic_DNA"/>
</dbReference>
<gene>
    <name evidence="5" type="ORF">LIER_07891</name>
</gene>
<dbReference type="GO" id="GO:0008270">
    <property type="term" value="F:zinc ion binding"/>
    <property type="evidence" value="ECO:0007669"/>
    <property type="project" value="UniProtKB-KW"/>
</dbReference>
<keyword evidence="4" id="KW-0175">Coiled coil</keyword>
<dbReference type="Gene3D" id="3.30.40.10">
    <property type="entry name" value="Zinc/RING finger domain, C3HC4 (zinc finger)"/>
    <property type="match status" value="1"/>
</dbReference>
<dbReference type="GO" id="GO:0004842">
    <property type="term" value="F:ubiquitin-protein transferase activity"/>
    <property type="evidence" value="ECO:0007669"/>
    <property type="project" value="TreeGrafter"/>
</dbReference>
<name>A0AAV3PEI0_LITER</name>
<comment type="caution">
    <text evidence="5">The sequence shown here is derived from an EMBL/GenBank/DDBJ whole genome shotgun (WGS) entry which is preliminary data.</text>
</comment>
<dbReference type="Pfam" id="PF13920">
    <property type="entry name" value="zf-C3HC4_3"/>
    <property type="match status" value="1"/>
</dbReference>
<keyword evidence="6" id="KW-1185">Reference proteome</keyword>
<dbReference type="PANTHER" id="PTHR42647">
    <property type="entry name" value="SBP (S-RIBONUCLEASE BINDING PROTEIN) FAMILY PROTEIN"/>
    <property type="match status" value="1"/>
</dbReference>
<organism evidence="5 6">
    <name type="scientific">Lithospermum erythrorhizon</name>
    <name type="common">Purple gromwell</name>
    <name type="synonym">Lithospermum officinale var. erythrorhizon</name>
    <dbReference type="NCBI Taxonomy" id="34254"/>
    <lineage>
        <taxon>Eukaryota</taxon>
        <taxon>Viridiplantae</taxon>
        <taxon>Streptophyta</taxon>
        <taxon>Embryophyta</taxon>
        <taxon>Tracheophyta</taxon>
        <taxon>Spermatophyta</taxon>
        <taxon>Magnoliopsida</taxon>
        <taxon>eudicotyledons</taxon>
        <taxon>Gunneridae</taxon>
        <taxon>Pentapetalae</taxon>
        <taxon>asterids</taxon>
        <taxon>lamiids</taxon>
        <taxon>Boraginales</taxon>
        <taxon>Boraginaceae</taxon>
        <taxon>Boraginoideae</taxon>
        <taxon>Lithospermeae</taxon>
        <taxon>Lithospermum</taxon>
    </lineage>
</organism>
<evidence type="ECO:0000256" key="1">
    <source>
        <dbReference type="ARBA" id="ARBA00022723"/>
    </source>
</evidence>
<keyword evidence="3" id="KW-0862">Zinc</keyword>
<keyword evidence="2" id="KW-0863">Zinc-finger</keyword>
<dbReference type="InterPro" id="IPR013083">
    <property type="entry name" value="Znf_RING/FYVE/PHD"/>
</dbReference>
<keyword evidence="1" id="KW-0479">Metal-binding</keyword>
<accession>A0AAV3PEI0</accession>
<sequence>MIDMAIQAQLFSDNIGFPLSNPQDLGMENNVCGLKQFSFNLQQRQEKPLQYQPSMQYHHPHIQNLQHQGEVNILEDHQMVPFSQNLASLVEKQRVEIDRLVILQNERLKWALQEQRKQQLSLIMKKYEAKIEYLLRQKDEEIARALNKKMALEDFMKRVESENQVWQKIAKDNEETVLSLNNTIEQLRESACLSTNVVEDAESCCENREFRATESILEADKGGNLEQISKKVLCKGCNIRSSCIIILPCRHLCLCESCEAFLHSCPVCGTEKKATIQALI</sequence>
<evidence type="ECO:0000256" key="2">
    <source>
        <dbReference type="ARBA" id="ARBA00022771"/>
    </source>
</evidence>
<reference evidence="5 6" key="1">
    <citation type="submission" date="2024-01" db="EMBL/GenBank/DDBJ databases">
        <title>The complete chloroplast genome sequence of Lithospermum erythrorhizon: insights into the phylogenetic relationship among Boraginaceae species and the maternal lineages of purple gromwells.</title>
        <authorList>
            <person name="Okada T."/>
            <person name="Watanabe K."/>
        </authorList>
    </citation>
    <scope>NUCLEOTIDE SEQUENCE [LARGE SCALE GENOMIC DNA]</scope>
</reference>
<dbReference type="CDD" id="cd16649">
    <property type="entry name" value="mRING-HC-C3HC5_CGRF1-like"/>
    <property type="match status" value="1"/>
</dbReference>
<dbReference type="AlphaFoldDB" id="A0AAV3PEI0"/>
<evidence type="ECO:0000313" key="5">
    <source>
        <dbReference type="EMBL" id="GAA0148452.1"/>
    </source>
</evidence>
<evidence type="ECO:0000256" key="4">
    <source>
        <dbReference type="SAM" id="Coils"/>
    </source>
</evidence>
<feature type="coiled-coil region" evidence="4">
    <location>
        <begin position="117"/>
        <end position="190"/>
    </location>
</feature>
<evidence type="ECO:0000256" key="3">
    <source>
        <dbReference type="ARBA" id="ARBA00022833"/>
    </source>
</evidence>
<proteinExistence type="predicted"/>
<dbReference type="PANTHER" id="PTHR42647:SF22">
    <property type="entry name" value="BOI-RELATED E3 UBIQUITIN-PROTEIN LIGASE 2-RELATED"/>
    <property type="match status" value="1"/>
</dbReference>
<evidence type="ECO:0000313" key="6">
    <source>
        <dbReference type="Proteomes" id="UP001454036"/>
    </source>
</evidence>
<dbReference type="Proteomes" id="UP001454036">
    <property type="component" value="Unassembled WGS sequence"/>
</dbReference>
<protein>
    <submittedName>
        <fullName evidence="5">Uncharacterized protein</fullName>
    </submittedName>
</protein>